<accession>M6Y5T7</accession>
<proteinExistence type="predicted"/>
<dbReference type="Proteomes" id="UP000012138">
    <property type="component" value="Unassembled WGS sequence"/>
</dbReference>
<name>M6Y5T7_9LEPT</name>
<evidence type="ECO:0000313" key="1">
    <source>
        <dbReference type="EMBL" id="EMO89060.1"/>
    </source>
</evidence>
<organism evidence="1 2">
    <name type="scientific">Leptospira noguchii str. 2001034031</name>
    <dbReference type="NCBI Taxonomy" id="1193053"/>
    <lineage>
        <taxon>Bacteria</taxon>
        <taxon>Pseudomonadati</taxon>
        <taxon>Spirochaetota</taxon>
        <taxon>Spirochaetia</taxon>
        <taxon>Leptospirales</taxon>
        <taxon>Leptospiraceae</taxon>
        <taxon>Leptospira</taxon>
    </lineage>
</organism>
<protein>
    <submittedName>
        <fullName evidence="1">Uncharacterized protein</fullName>
    </submittedName>
</protein>
<dbReference type="EMBL" id="AKXB02000110">
    <property type="protein sequence ID" value="EMO89060.1"/>
    <property type="molecule type" value="Genomic_DNA"/>
</dbReference>
<evidence type="ECO:0000313" key="2">
    <source>
        <dbReference type="Proteomes" id="UP000012138"/>
    </source>
</evidence>
<sequence length="67" mass="7849">MNSAKRFLRKRFRSFWETQCIASYGSLWETQCIASYGSLWENSMHRFLWVALGKLNASLPMGRSADR</sequence>
<reference evidence="1 2" key="1">
    <citation type="submission" date="2013-01" db="EMBL/GenBank/DDBJ databases">
        <authorList>
            <person name="Harkins D.M."/>
            <person name="Durkin A.S."/>
            <person name="Brinkac L.M."/>
            <person name="Haft D.H."/>
            <person name="Selengut J.D."/>
            <person name="Sanka R."/>
            <person name="DePew J."/>
            <person name="Purushe J."/>
            <person name="Whelen A.C."/>
            <person name="Vinetz J.M."/>
            <person name="Sutton G.G."/>
            <person name="Nierman W.C."/>
            <person name="Fouts D.E."/>
        </authorList>
    </citation>
    <scope>NUCLEOTIDE SEQUENCE [LARGE SCALE GENOMIC DNA]</scope>
    <source>
        <strain evidence="1 2">2001034031</strain>
    </source>
</reference>
<dbReference type="AlphaFoldDB" id="M6Y5T7"/>
<comment type="caution">
    <text evidence="1">The sequence shown here is derived from an EMBL/GenBank/DDBJ whole genome shotgun (WGS) entry which is preliminary data.</text>
</comment>
<gene>
    <name evidence="1" type="ORF">LEP1GSC024_1726</name>
</gene>